<organism evidence="1 2">
    <name type="scientific">Pseudonocardia parietis</name>
    <dbReference type="NCBI Taxonomy" id="570936"/>
    <lineage>
        <taxon>Bacteria</taxon>
        <taxon>Bacillati</taxon>
        <taxon>Actinomycetota</taxon>
        <taxon>Actinomycetes</taxon>
        <taxon>Pseudonocardiales</taxon>
        <taxon>Pseudonocardiaceae</taxon>
        <taxon>Pseudonocardia</taxon>
    </lineage>
</organism>
<evidence type="ECO:0000313" key="2">
    <source>
        <dbReference type="Proteomes" id="UP001519295"/>
    </source>
</evidence>
<accession>A0ABS4W300</accession>
<dbReference type="RefSeq" id="WP_210033964.1">
    <property type="nucleotide sequence ID" value="NZ_JAGINU010000001.1"/>
</dbReference>
<dbReference type="Proteomes" id="UP001519295">
    <property type="component" value="Unassembled WGS sequence"/>
</dbReference>
<evidence type="ECO:0008006" key="3">
    <source>
        <dbReference type="Google" id="ProtNLM"/>
    </source>
</evidence>
<proteinExistence type="predicted"/>
<keyword evidence="2" id="KW-1185">Reference proteome</keyword>
<gene>
    <name evidence="1" type="ORF">JOF36_006270</name>
</gene>
<reference evidence="1 2" key="1">
    <citation type="submission" date="2021-03" db="EMBL/GenBank/DDBJ databases">
        <title>Sequencing the genomes of 1000 actinobacteria strains.</title>
        <authorList>
            <person name="Klenk H.-P."/>
        </authorList>
    </citation>
    <scope>NUCLEOTIDE SEQUENCE [LARGE SCALE GENOMIC DNA]</scope>
    <source>
        <strain evidence="1 2">DSM 45256</strain>
    </source>
</reference>
<dbReference type="EMBL" id="JAGINU010000001">
    <property type="protein sequence ID" value="MBP2370574.1"/>
    <property type="molecule type" value="Genomic_DNA"/>
</dbReference>
<evidence type="ECO:0000313" key="1">
    <source>
        <dbReference type="EMBL" id="MBP2370574.1"/>
    </source>
</evidence>
<name>A0ABS4W300_9PSEU</name>
<protein>
    <recommendedName>
        <fullName evidence="3">Sensory transduction regulator</fullName>
    </recommendedName>
</protein>
<comment type="caution">
    <text evidence="1">The sequence shown here is derived from an EMBL/GenBank/DDBJ whole genome shotgun (WGS) entry which is preliminary data.</text>
</comment>
<sequence>MTTPHSSELPALHTDADVHERVSMLVGTAVTDRQLWIMFLDGDGVQAPVLMPIAEMPAAPDPGIVDRLAEVLGSLHGDLATEQGPGSVVLTWERRGPDRPQPADRAWGRALLDACGVSGTRCLGTFLSTPAGVIPLS</sequence>